<name>A0A1I7X4Y8_HETBA</name>
<keyword evidence="1" id="KW-0472">Membrane</keyword>
<reference evidence="3" key="1">
    <citation type="submission" date="2016-11" db="UniProtKB">
        <authorList>
            <consortium name="WormBaseParasite"/>
        </authorList>
    </citation>
    <scope>IDENTIFICATION</scope>
</reference>
<keyword evidence="1" id="KW-1133">Transmembrane helix</keyword>
<dbReference type="Proteomes" id="UP000095283">
    <property type="component" value="Unplaced"/>
</dbReference>
<sequence length="74" mass="8745">MAFEVYTSFIDDTHEDLPADMARRPEVPFWTGQDEARHANQVRISNIFILIFSYIFKFVNIHGLFVSEYELTPF</sequence>
<organism evidence="2 3">
    <name type="scientific">Heterorhabditis bacteriophora</name>
    <name type="common">Entomopathogenic nematode worm</name>
    <dbReference type="NCBI Taxonomy" id="37862"/>
    <lineage>
        <taxon>Eukaryota</taxon>
        <taxon>Metazoa</taxon>
        <taxon>Ecdysozoa</taxon>
        <taxon>Nematoda</taxon>
        <taxon>Chromadorea</taxon>
        <taxon>Rhabditida</taxon>
        <taxon>Rhabditina</taxon>
        <taxon>Rhabditomorpha</taxon>
        <taxon>Strongyloidea</taxon>
        <taxon>Heterorhabditidae</taxon>
        <taxon>Heterorhabditis</taxon>
    </lineage>
</organism>
<dbReference type="WBParaSite" id="Hba_12654">
    <property type="protein sequence ID" value="Hba_12654"/>
    <property type="gene ID" value="Hba_12654"/>
</dbReference>
<feature type="transmembrane region" description="Helical" evidence="1">
    <location>
        <begin position="47"/>
        <end position="65"/>
    </location>
</feature>
<accession>A0A1I7X4Y8</accession>
<evidence type="ECO:0000313" key="3">
    <source>
        <dbReference type="WBParaSite" id="Hba_12654"/>
    </source>
</evidence>
<protein>
    <submittedName>
        <fullName evidence="3">Cytochrome P450</fullName>
    </submittedName>
</protein>
<evidence type="ECO:0000313" key="2">
    <source>
        <dbReference type="Proteomes" id="UP000095283"/>
    </source>
</evidence>
<dbReference type="AlphaFoldDB" id="A0A1I7X4Y8"/>
<evidence type="ECO:0000256" key="1">
    <source>
        <dbReference type="SAM" id="Phobius"/>
    </source>
</evidence>
<proteinExistence type="predicted"/>
<keyword evidence="2" id="KW-1185">Reference proteome</keyword>
<keyword evidence="1" id="KW-0812">Transmembrane</keyword>